<protein>
    <submittedName>
        <fullName evidence="1">Uncharacterized protein</fullName>
    </submittedName>
</protein>
<dbReference type="EMBL" id="JAWHQM010000009">
    <property type="protein sequence ID" value="KAK5628714.1"/>
    <property type="molecule type" value="Genomic_DNA"/>
</dbReference>
<reference evidence="1 2" key="1">
    <citation type="submission" date="2023-10" db="EMBL/GenBank/DDBJ databases">
        <title>Draft genome sequence of Xylaria bambusicola isolate GMP-LS, the root and basal stem rot pathogen of sugarcane in Indonesia.</title>
        <authorList>
            <person name="Selvaraj P."/>
            <person name="Muralishankar V."/>
            <person name="Muruganantham S."/>
            <person name="Sp S."/>
            <person name="Haryani S."/>
            <person name="Lau K.J.X."/>
            <person name="Naqvi N.I."/>
        </authorList>
    </citation>
    <scope>NUCLEOTIDE SEQUENCE [LARGE SCALE GENOMIC DNA]</scope>
    <source>
        <strain evidence="1">GMP-LS</strain>
    </source>
</reference>
<organism evidence="1 2">
    <name type="scientific">Xylaria bambusicola</name>
    <dbReference type="NCBI Taxonomy" id="326684"/>
    <lineage>
        <taxon>Eukaryota</taxon>
        <taxon>Fungi</taxon>
        <taxon>Dikarya</taxon>
        <taxon>Ascomycota</taxon>
        <taxon>Pezizomycotina</taxon>
        <taxon>Sordariomycetes</taxon>
        <taxon>Xylariomycetidae</taxon>
        <taxon>Xylariales</taxon>
        <taxon>Xylariaceae</taxon>
        <taxon>Xylaria</taxon>
    </lineage>
</organism>
<accession>A0AAN7UW78</accession>
<evidence type="ECO:0000313" key="1">
    <source>
        <dbReference type="EMBL" id="KAK5628714.1"/>
    </source>
</evidence>
<name>A0AAN7UW78_9PEZI</name>
<gene>
    <name evidence="1" type="ORF">RRF57_004429</name>
</gene>
<dbReference type="AlphaFoldDB" id="A0AAN7UW78"/>
<proteinExistence type="predicted"/>
<keyword evidence="2" id="KW-1185">Reference proteome</keyword>
<dbReference type="Proteomes" id="UP001305414">
    <property type="component" value="Unassembled WGS sequence"/>
</dbReference>
<evidence type="ECO:0000313" key="2">
    <source>
        <dbReference type="Proteomes" id="UP001305414"/>
    </source>
</evidence>
<sequence length="121" mass="14037">MVVKGFTNHTGQYGCARKRFAKWLFVPNTVLDDDDCSFLLLHSWNKLLRDRCLVNCFVGANDVVESRSSFRWGLHHYSPMSAVFYKCYLELRISTFIRRQFMLSVVFAGDSKAAGLYRIII</sequence>
<comment type="caution">
    <text evidence="1">The sequence shown here is derived from an EMBL/GenBank/DDBJ whole genome shotgun (WGS) entry which is preliminary data.</text>
</comment>